<dbReference type="STRING" id="1291518.A0A0D9NNU7"/>
<accession>A0A0D9NNU7</accession>
<feature type="compositionally biased region" description="Low complexity" evidence="1">
    <location>
        <begin position="179"/>
        <end position="197"/>
    </location>
</feature>
<protein>
    <submittedName>
        <fullName evidence="3">Uncharacterized protein</fullName>
    </submittedName>
</protein>
<feature type="signal peptide" evidence="2">
    <location>
        <begin position="1"/>
        <end position="25"/>
    </location>
</feature>
<feature type="region of interest" description="Disordered" evidence="1">
    <location>
        <begin position="123"/>
        <end position="197"/>
    </location>
</feature>
<dbReference type="AlphaFoldDB" id="A0A0D9NNU7"/>
<feature type="compositionally biased region" description="Low complexity" evidence="1">
    <location>
        <begin position="123"/>
        <end position="146"/>
    </location>
</feature>
<organism evidence="3 4">
    <name type="scientific">Metarhizium anisopliae BRIP 53293</name>
    <dbReference type="NCBI Taxonomy" id="1291518"/>
    <lineage>
        <taxon>Eukaryota</taxon>
        <taxon>Fungi</taxon>
        <taxon>Dikarya</taxon>
        <taxon>Ascomycota</taxon>
        <taxon>Pezizomycotina</taxon>
        <taxon>Sordariomycetes</taxon>
        <taxon>Hypocreomycetidae</taxon>
        <taxon>Hypocreales</taxon>
        <taxon>Clavicipitaceae</taxon>
        <taxon>Metarhizium</taxon>
    </lineage>
</organism>
<evidence type="ECO:0000256" key="2">
    <source>
        <dbReference type="SAM" id="SignalP"/>
    </source>
</evidence>
<keyword evidence="2" id="KW-0732">Signal</keyword>
<dbReference type="EMBL" id="KE384749">
    <property type="protein sequence ID" value="KJK75742.1"/>
    <property type="molecule type" value="Genomic_DNA"/>
</dbReference>
<evidence type="ECO:0000313" key="4">
    <source>
        <dbReference type="Proteomes" id="UP000054544"/>
    </source>
</evidence>
<gene>
    <name evidence="3" type="ORF">H634G_09106</name>
</gene>
<evidence type="ECO:0000313" key="3">
    <source>
        <dbReference type="EMBL" id="KJK75742.1"/>
    </source>
</evidence>
<proteinExistence type="predicted"/>
<feature type="chain" id="PRO_5002341684" evidence="2">
    <location>
        <begin position="26"/>
        <end position="404"/>
    </location>
</feature>
<reference evidence="4" key="1">
    <citation type="journal article" date="2014" name="BMC Genomics">
        <title>The genome sequence of the biocontrol fungus Metarhizium anisopliae and comparative genomics of Metarhizium species.</title>
        <authorList>
            <person name="Pattemore J.A."/>
            <person name="Hane J.K."/>
            <person name="Williams A.H."/>
            <person name="Wilson B.A."/>
            <person name="Stodart B.J."/>
            <person name="Ash G.J."/>
        </authorList>
    </citation>
    <scope>NUCLEOTIDE SEQUENCE [LARGE SCALE GENOMIC DNA]</scope>
    <source>
        <strain evidence="4">BRIP 53293</strain>
    </source>
</reference>
<dbReference type="Proteomes" id="UP000054544">
    <property type="component" value="Unassembled WGS sequence"/>
</dbReference>
<name>A0A0D9NNU7_METAN</name>
<keyword evidence="4" id="KW-1185">Reference proteome</keyword>
<sequence length="404" mass="42596">MKLPMILVAFGPALILGFLVSFTQAFGNPFEYGTRPEPGHLSGVGPRDSPPDYGPPSYGYGYPPPYQYETSTSTATLIISPGSSTFLTSATPISTEALTVTGQPPSTSDKYTTLTYASTVTRSAGTKSGSASGSASESTLLSTESDSWVRSSALGVTGVSTSSSSTEREHSSSTEDGATNSESVTSPSSLSSHTSAVTATLTSDTAIKTNTLTPNAEGTSSGLGTATVTQKVTVTNSVVSSAASFESSNLPNTATLSSTNENSAAPETSYSIATVTQIVTSAQSGNINASWGVSTSSWNSLSKGTLLPSISLITTTIIVPSQETKLRFRMDEFLCLGYRGFPYQVATIDESIRRDLILGHKDGYSEIYTSPVSKYHFYFLQYQPSQPVVNNSWSDENYHEHSLE</sequence>
<feature type="region of interest" description="Disordered" evidence="1">
    <location>
        <begin position="37"/>
        <end position="60"/>
    </location>
</feature>
<evidence type="ECO:0000256" key="1">
    <source>
        <dbReference type="SAM" id="MobiDB-lite"/>
    </source>
</evidence>
<dbReference type="OrthoDB" id="10362960at2759"/>